<evidence type="ECO:0000313" key="3">
    <source>
        <dbReference type="Proteomes" id="UP001500840"/>
    </source>
</evidence>
<comment type="caution">
    <text evidence="2">The sequence shown here is derived from an EMBL/GenBank/DDBJ whole genome shotgun (WGS) entry which is preliminary data.</text>
</comment>
<feature type="region of interest" description="Disordered" evidence="1">
    <location>
        <begin position="570"/>
        <end position="639"/>
    </location>
</feature>
<evidence type="ECO:0000313" key="2">
    <source>
        <dbReference type="EMBL" id="GAA4449198.1"/>
    </source>
</evidence>
<gene>
    <name evidence="2" type="ORF">GCM10023156_13420</name>
</gene>
<proteinExistence type="predicted"/>
<keyword evidence="3" id="KW-1185">Reference proteome</keyword>
<name>A0ABP8ME86_9BACT</name>
<accession>A0ABP8ME86</accession>
<protein>
    <recommendedName>
        <fullName evidence="4">Transmembrane protein</fullName>
    </recommendedName>
</protein>
<feature type="compositionally biased region" description="Pro residues" evidence="1">
    <location>
        <begin position="628"/>
        <end position="639"/>
    </location>
</feature>
<organism evidence="2 3">
    <name type="scientific">Novipirellula rosea</name>
    <dbReference type="NCBI Taxonomy" id="1031540"/>
    <lineage>
        <taxon>Bacteria</taxon>
        <taxon>Pseudomonadati</taxon>
        <taxon>Planctomycetota</taxon>
        <taxon>Planctomycetia</taxon>
        <taxon>Pirellulales</taxon>
        <taxon>Pirellulaceae</taxon>
        <taxon>Novipirellula</taxon>
    </lineage>
</organism>
<dbReference type="RefSeq" id="WP_345320565.1">
    <property type="nucleotide sequence ID" value="NZ_BAABGA010000017.1"/>
</dbReference>
<dbReference type="EMBL" id="BAABGA010000017">
    <property type="protein sequence ID" value="GAA4449198.1"/>
    <property type="molecule type" value="Genomic_DNA"/>
</dbReference>
<evidence type="ECO:0008006" key="4">
    <source>
        <dbReference type="Google" id="ProtNLM"/>
    </source>
</evidence>
<reference evidence="3" key="1">
    <citation type="journal article" date="2019" name="Int. J. Syst. Evol. Microbiol.">
        <title>The Global Catalogue of Microorganisms (GCM) 10K type strain sequencing project: providing services to taxonomists for standard genome sequencing and annotation.</title>
        <authorList>
            <consortium name="The Broad Institute Genomics Platform"/>
            <consortium name="The Broad Institute Genome Sequencing Center for Infectious Disease"/>
            <person name="Wu L."/>
            <person name="Ma J."/>
        </authorList>
    </citation>
    <scope>NUCLEOTIDE SEQUENCE [LARGE SCALE GENOMIC DNA]</scope>
    <source>
        <strain evidence="3">JCM 17759</strain>
    </source>
</reference>
<feature type="compositionally biased region" description="Low complexity" evidence="1">
    <location>
        <begin position="593"/>
        <end position="605"/>
    </location>
</feature>
<dbReference type="Proteomes" id="UP001500840">
    <property type="component" value="Unassembled WGS sequence"/>
</dbReference>
<evidence type="ECO:0000256" key="1">
    <source>
        <dbReference type="SAM" id="MobiDB-lite"/>
    </source>
</evidence>
<sequence length="639" mass="68984">METKLSKTSGVLTFLAVISIWGSPLYSQEPNSQAPTNRIHVVGPDGKFAADTIVHRFERGQIVFMPDGKVVALNNDERSSSGTIGHIRLIDEGEGIQVEYAQEMADMDMDMGMMMGMGSDMGMGMGTEGMGAEESHKTPSNVLYSLPGEQDIFFATNPKNEFAFVPPSTHLVKKIQLRESARLTFSLPRHYPADRYMVLAYWTNGFVVPQFPLEIPQLGGVKPAMSSGGGGGFAGGGPVAGETGPGTSDWRFHSYVAYWQVAPLTEPEEKDANGFHTASLTMPPGEVRVTLVPKDRFEEVQHNPQLLEQLSLTGGPSRIVVARSRKTANTDDAPIALVENGAVDLVIYGGLTEAAMPDWSSDEQLIVLTRISDTSQKTNLTHADDYIRLADSTRDERSEFRPLGIVAHLTAGGTYLAIGLLPGEYQTWKVPKSKLERGTDFRRALPIERTRIGIVGSTTTGILMGRASAKIGSSSSSNSFVLSVPVPGSARQSVGDDPFAAPDTNGTKYYGKRTVGSYAPAIEPSAAARERKRRILMLAKQIQEMDRRVEVAKQMLTELMRQENMIPARPPFADPFTEKADPFGGDPFGGGPAANADPFAADPFGGSSAKVDPFSSEPMQDPFAAPRSPQPPSADPFAP</sequence>